<feature type="compositionally biased region" description="Gly residues" evidence="1">
    <location>
        <begin position="73"/>
        <end position="93"/>
    </location>
</feature>
<dbReference type="EMBL" id="CAUYUJ010016616">
    <property type="protein sequence ID" value="CAK0867181.1"/>
    <property type="molecule type" value="Genomic_DNA"/>
</dbReference>
<proteinExistence type="predicted"/>
<feature type="region of interest" description="Disordered" evidence="1">
    <location>
        <begin position="142"/>
        <end position="169"/>
    </location>
</feature>
<protein>
    <submittedName>
        <fullName evidence="2">Uncharacterized protein</fullName>
    </submittedName>
</protein>
<feature type="compositionally biased region" description="Basic residues" evidence="1">
    <location>
        <begin position="98"/>
        <end position="108"/>
    </location>
</feature>
<accession>A0ABN9V314</accession>
<feature type="compositionally biased region" description="Low complexity" evidence="1">
    <location>
        <begin position="62"/>
        <end position="72"/>
    </location>
</feature>
<evidence type="ECO:0000256" key="1">
    <source>
        <dbReference type="SAM" id="MobiDB-lite"/>
    </source>
</evidence>
<sequence>MPPPAAARGAPRRGAAPAAGDTDSDEPGDGDGTHGPPATGKWWFVPDAEIRALISEQSQPHGLGAARPRPGARGPGAGRAALGGGAGGAGGRGAARPARGRRARGRPGRRTEAQPEEGLAGARFGDLPPGGAPVLGVAVLRQRRQAAQSGRRRDAREGPAAPLQQRPPA</sequence>
<evidence type="ECO:0000313" key="2">
    <source>
        <dbReference type="EMBL" id="CAK0867181.1"/>
    </source>
</evidence>
<keyword evidence="3" id="KW-1185">Reference proteome</keyword>
<feature type="compositionally biased region" description="Low complexity" evidence="1">
    <location>
        <begin position="1"/>
        <end position="20"/>
    </location>
</feature>
<feature type="region of interest" description="Disordered" evidence="1">
    <location>
        <begin position="1"/>
        <end position="129"/>
    </location>
</feature>
<gene>
    <name evidence="2" type="ORF">PCOR1329_LOCUS54179</name>
</gene>
<organism evidence="2 3">
    <name type="scientific">Prorocentrum cordatum</name>
    <dbReference type="NCBI Taxonomy" id="2364126"/>
    <lineage>
        <taxon>Eukaryota</taxon>
        <taxon>Sar</taxon>
        <taxon>Alveolata</taxon>
        <taxon>Dinophyceae</taxon>
        <taxon>Prorocentrales</taxon>
        <taxon>Prorocentraceae</taxon>
        <taxon>Prorocentrum</taxon>
    </lineage>
</organism>
<reference evidence="2" key="1">
    <citation type="submission" date="2023-10" db="EMBL/GenBank/DDBJ databases">
        <authorList>
            <person name="Chen Y."/>
            <person name="Shah S."/>
            <person name="Dougan E. K."/>
            <person name="Thang M."/>
            <person name="Chan C."/>
        </authorList>
    </citation>
    <scope>NUCLEOTIDE SEQUENCE [LARGE SCALE GENOMIC DNA]</scope>
</reference>
<evidence type="ECO:0000313" key="3">
    <source>
        <dbReference type="Proteomes" id="UP001189429"/>
    </source>
</evidence>
<comment type="caution">
    <text evidence="2">The sequence shown here is derived from an EMBL/GenBank/DDBJ whole genome shotgun (WGS) entry which is preliminary data.</text>
</comment>
<name>A0ABN9V314_9DINO</name>
<dbReference type="Proteomes" id="UP001189429">
    <property type="component" value="Unassembled WGS sequence"/>
</dbReference>